<accession>A0ABN7S9H7</accession>
<dbReference type="EMBL" id="OU015569">
    <property type="protein sequence ID" value="CAG5095725.1"/>
    <property type="molecule type" value="Genomic_DNA"/>
</dbReference>
<keyword evidence="3" id="KW-1185">Reference proteome</keyword>
<sequence length="93" mass="11026">MLKSLRKFLFPPNNPAVENEETQPGGNNNRNLQAEVDSLRWQLDQMRSKISALQEGLNKKILAEEAYEEKIELLQRKNEELRFRNEMLQDRLE</sequence>
<organism evidence="2 3">
    <name type="scientific">Oikopleura dioica</name>
    <name type="common">Tunicate</name>
    <dbReference type="NCBI Taxonomy" id="34765"/>
    <lineage>
        <taxon>Eukaryota</taxon>
        <taxon>Metazoa</taxon>
        <taxon>Chordata</taxon>
        <taxon>Tunicata</taxon>
        <taxon>Appendicularia</taxon>
        <taxon>Copelata</taxon>
        <taxon>Oikopleuridae</taxon>
        <taxon>Oikopleura</taxon>
    </lineage>
</organism>
<protein>
    <submittedName>
        <fullName evidence="2">Oidioi.mRNA.OKI2018_I69.XSR.g14308.t1.cds</fullName>
    </submittedName>
</protein>
<evidence type="ECO:0000256" key="1">
    <source>
        <dbReference type="SAM" id="MobiDB-lite"/>
    </source>
</evidence>
<gene>
    <name evidence="2" type="ORF">OKIOD_LOCUS5866</name>
</gene>
<proteinExistence type="predicted"/>
<feature type="compositionally biased region" description="Polar residues" evidence="1">
    <location>
        <begin position="22"/>
        <end position="31"/>
    </location>
</feature>
<dbReference type="Proteomes" id="UP001158576">
    <property type="component" value="Chromosome XSR"/>
</dbReference>
<evidence type="ECO:0000313" key="2">
    <source>
        <dbReference type="EMBL" id="CAG5095725.1"/>
    </source>
</evidence>
<evidence type="ECO:0000313" key="3">
    <source>
        <dbReference type="Proteomes" id="UP001158576"/>
    </source>
</evidence>
<reference evidence="2 3" key="1">
    <citation type="submission" date="2021-04" db="EMBL/GenBank/DDBJ databases">
        <authorList>
            <person name="Bliznina A."/>
        </authorList>
    </citation>
    <scope>NUCLEOTIDE SEQUENCE [LARGE SCALE GENOMIC DNA]</scope>
</reference>
<name>A0ABN7S9H7_OIKDI</name>
<feature type="region of interest" description="Disordered" evidence="1">
    <location>
        <begin position="1"/>
        <end position="31"/>
    </location>
</feature>